<dbReference type="Proteomes" id="UP000004358">
    <property type="component" value="Unassembled WGS sequence"/>
</dbReference>
<sequence>MRQNLNAFFLLAIIGATILAGCSDGPRPRQTPPADDTLTVVDLAGRTLTLKRPIKRIVLMRSLCIYELATVLGDEVEEKLVGWDSSLKTGDQDAYEKFVQRYPGLKELNVLGDVLRDTVSAEAVLALNPDLVIMSTYMRDRNSKGLERLEDAGVPLLYLDFTDPFRDPQRSILLLGEVLGKQQRAEAAAAWIDRQFAEVTGRLEKIDSPAPRIYLEAGTLGASQYGNTFGSDDHGKLANWGSVMDQLRCRNVAAGSVSGMYGMGVISPELLLTEDPQVIVITGAHWTAFPDSLRLGYFADPEQTERQLSEYANRPGWSNLQAVKSGRVHAIHTRFGGHITCFAAAQQLAKWLYPNELETLDPEARLREYHERFMPIEYSGAWMTSLKDE</sequence>
<dbReference type="STRING" id="314230.DSM3645_28447"/>
<dbReference type="PROSITE" id="PS51257">
    <property type="entry name" value="PROKAR_LIPOPROTEIN"/>
    <property type="match status" value="1"/>
</dbReference>
<dbReference type="PANTHER" id="PTHR30535:SF34">
    <property type="entry name" value="MOLYBDATE-BINDING PROTEIN MOLA"/>
    <property type="match status" value="1"/>
</dbReference>
<accession>A3ZPB1</accession>
<dbReference type="OrthoDB" id="9787830at2"/>
<dbReference type="InterPro" id="IPR050902">
    <property type="entry name" value="ABC_Transporter_SBP"/>
</dbReference>
<dbReference type="EMBL" id="AANZ01000004">
    <property type="protein sequence ID" value="EAQ81589.1"/>
    <property type="molecule type" value="Genomic_DNA"/>
</dbReference>
<reference evidence="2 3" key="1">
    <citation type="submission" date="2006-02" db="EMBL/GenBank/DDBJ databases">
        <authorList>
            <person name="Amann R."/>
            <person name="Ferriera S."/>
            <person name="Johnson J."/>
            <person name="Kravitz S."/>
            <person name="Halpern A."/>
            <person name="Remington K."/>
            <person name="Beeson K."/>
            <person name="Tran B."/>
            <person name="Rogers Y.-H."/>
            <person name="Friedman R."/>
            <person name="Venter J.C."/>
        </authorList>
    </citation>
    <scope>NUCLEOTIDE SEQUENCE [LARGE SCALE GENOMIC DNA]</scope>
    <source>
        <strain evidence="2 3">DSM 3645</strain>
    </source>
</reference>
<dbReference type="eggNOG" id="COG0614">
    <property type="taxonomic scope" value="Bacteria"/>
</dbReference>
<dbReference type="RefSeq" id="WP_002653580.1">
    <property type="nucleotide sequence ID" value="NZ_CH672376.1"/>
</dbReference>
<dbReference type="HOGENOM" id="CLU_038034_5_0_0"/>
<dbReference type="AlphaFoldDB" id="A3ZPB1"/>
<proteinExistence type="predicted"/>
<comment type="caution">
    <text evidence="2">The sequence shown here is derived from an EMBL/GenBank/DDBJ whole genome shotgun (WGS) entry which is preliminary data.</text>
</comment>
<dbReference type="InterPro" id="IPR002491">
    <property type="entry name" value="ABC_transptr_periplasmic_BD"/>
</dbReference>
<dbReference type="Pfam" id="PF01497">
    <property type="entry name" value="Peripla_BP_2"/>
    <property type="match status" value="1"/>
</dbReference>
<dbReference type="PANTHER" id="PTHR30535">
    <property type="entry name" value="VITAMIN B12-BINDING PROTEIN"/>
    <property type="match status" value="1"/>
</dbReference>
<evidence type="ECO:0000259" key="1">
    <source>
        <dbReference type="PROSITE" id="PS50983"/>
    </source>
</evidence>
<organism evidence="2 3">
    <name type="scientific">Blastopirellula marina DSM 3645</name>
    <dbReference type="NCBI Taxonomy" id="314230"/>
    <lineage>
        <taxon>Bacteria</taxon>
        <taxon>Pseudomonadati</taxon>
        <taxon>Planctomycetota</taxon>
        <taxon>Planctomycetia</taxon>
        <taxon>Pirellulales</taxon>
        <taxon>Pirellulaceae</taxon>
        <taxon>Blastopirellula</taxon>
    </lineage>
</organism>
<dbReference type="Gene3D" id="3.40.50.1980">
    <property type="entry name" value="Nitrogenase molybdenum iron protein domain"/>
    <property type="match status" value="2"/>
</dbReference>
<feature type="domain" description="Fe/B12 periplasmic-binding" evidence="1">
    <location>
        <begin position="57"/>
        <end position="360"/>
    </location>
</feature>
<dbReference type="SUPFAM" id="SSF53807">
    <property type="entry name" value="Helical backbone' metal receptor"/>
    <property type="match status" value="1"/>
</dbReference>
<evidence type="ECO:0000313" key="3">
    <source>
        <dbReference type="Proteomes" id="UP000004358"/>
    </source>
</evidence>
<gene>
    <name evidence="2" type="ORF">DSM3645_28447</name>
</gene>
<evidence type="ECO:0000313" key="2">
    <source>
        <dbReference type="EMBL" id="EAQ81589.1"/>
    </source>
</evidence>
<name>A3ZPB1_9BACT</name>
<dbReference type="PROSITE" id="PS50983">
    <property type="entry name" value="FE_B12_PBP"/>
    <property type="match status" value="1"/>
</dbReference>
<protein>
    <submittedName>
        <fullName evidence="2">Putative iron complex transport system substrate-binding protein</fullName>
    </submittedName>
</protein>